<dbReference type="PANTHER" id="PTHR30483:SF6">
    <property type="entry name" value="PERIPLASMIC BINDING PROTEIN OF ABC TRANSPORTER FOR NATURAL AMINO ACIDS"/>
    <property type="match status" value="1"/>
</dbReference>
<dbReference type="EMBL" id="UINC01018563">
    <property type="protein sequence ID" value="SVA78083.1"/>
    <property type="molecule type" value="Genomic_DNA"/>
</dbReference>
<dbReference type="InterPro" id="IPR051010">
    <property type="entry name" value="BCAA_transport"/>
</dbReference>
<dbReference type="SUPFAM" id="SSF53822">
    <property type="entry name" value="Periplasmic binding protein-like I"/>
    <property type="match status" value="1"/>
</dbReference>
<evidence type="ECO:0000256" key="1">
    <source>
        <dbReference type="ARBA" id="ARBA00022729"/>
    </source>
</evidence>
<proteinExistence type="predicted"/>
<dbReference type="Gene3D" id="3.40.50.2300">
    <property type="match status" value="2"/>
</dbReference>
<evidence type="ECO:0000313" key="3">
    <source>
        <dbReference type="EMBL" id="SVA78083.1"/>
    </source>
</evidence>
<dbReference type="CDD" id="cd06346">
    <property type="entry name" value="PBP1_ABC_ligand_binding-like"/>
    <property type="match status" value="1"/>
</dbReference>
<dbReference type="Pfam" id="PF13458">
    <property type="entry name" value="Peripla_BP_6"/>
    <property type="match status" value="1"/>
</dbReference>
<evidence type="ECO:0000259" key="2">
    <source>
        <dbReference type="Pfam" id="PF13458"/>
    </source>
</evidence>
<name>A0A381YNE8_9ZZZZ</name>
<dbReference type="InterPro" id="IPR028081">
    <property type="entry name" value="Leu-bd"/>
</dbReference>
<gene>
    <name evidence="3" type="ORF">METZ01_LOCUS130937</name>
</gene>
<feature type="domain" description="Leucine-binding protein" evidence="2">
    <location>
        <begin position="27"/>
        <end position="334"/>
    </location>
</feature>
<organism evidence="3">
    <name type="scientific">marine metagenome</name>
    <dbReference type="NCBI Taxonomy" id="408172"/>
    <lineage>
        <taxon>unclassified sequences</taxon>
        <taxon>metagenomes</taxon>
        <taxon>ecological metagenomes</taxon>
    </lineage>
</organism>
<reference evidence="3" key="1">
    <citation type="submission" date="2018-05" db="EMBL/GenBank/DDBJ databases">
        <authorList>
            <person name="Lanie J.A."/>
            <person name="Ng W.-L."/>
            <person name="Kazmierczak K.M."/>
            <person name="Andrzejewski T.M."/>
            <person name="Davidsen T.M."/>
            <person name="Wayne K.J."/>
            <person name="Tettelin H."/>
            <person name="Glass J.I."/>
            <person name="Rusch D."/>
            <person name="Podicherti R."/>
            <person name="Tsui H.-C.T."/>
            <person name="Winkler M.E."/>
        </authorList>
    </citation>
    <scope>NUCLEOTIDE SEQUENCE</scope>
</reference>
<dbReference type="InterPro" id="IPR028082">
    <property type="entry name" value="Peripla_BP_I"/>
</dbReference>
<accession>A0A381YNE8</accession>
<protein>
    <recommendedName>
        <fullName evidence="2">Leucine-binding protein domain-containing protein</fullName>
    </recommendedName>
</protein>
<dbReference type="AlphaFoldDB" id="A0A381YNE8"/>
<sequence>MKKKSILKRLLLLSVGAFIIPTFATAEIKMGIILGFTGPIESLTPDMGNSAELAFKEASDSGQLLGGQKIRVVRADSTCIDAAAATAAAERLITSDKVTGIMGADCSGVTTAIANNVAIPNGVTMVSPSATSPALSTIADNGYFFRTAPSDARQGQVLAQITVERGFNDVAVTFVNNDYGKGLSDSFINAYKGLGGKVSAVVPHETDKADYSAEVAALNASGAGILAVFGYVNQGGNHIIQGSIDSGAFDKFILADGMYGEDLLKNMDGDLSGTFGTVPGTDSKGAASFAKMAKTAGIKAGGPFTGESYDAAALLVLAMQSGGSTDRAALASNVLAVANTPGEKIMPGELGKALRILASGGAVDYVGATNVELVGPGEASGSYKEFEVKGKAFTTVRFR</sequence>
<dbReference type="PANTHER" id="PTHR30483">
    <property type="entry name" value="LEUCINE-SPECIFIC-BINDING PROTEIN"/>
    <property type="match status" value="1"/>
</dbReference>
<keyword evidence="1" id="KW-0732">Signal</keyword>